<dbReference type="Proteomes" id="UP000322077">
    <property type="component" value="Unassembled WGS sequence"/>
</dbReference>
<evidence type="ECO:0000313" key="1">
    <source>
        <dbReference type="EMBL" id="TZG24396.1"/>
    </source>
</evidence>
<dbReference type="NCBIfam" id="NF033894">
    <property type="entry name" value="Eex_IncN"/>
    <property type="match status" value="1"/>
</dbReference>
<protein>
    <submittedName>
        <fullName evidence="1">EexN family lipoprotein</fullName>
    </submittedName>
</protein>
<keyword evidence="1" id="KW-0449">Lipoprotein</keyword>
<sequence>MKGSVAILPVLTAMLLSGCGQPVGKADLKSDPKLRAEILAACADGTHTNAQECSNAKDVENADKLERSLGHK</sequence>
<proteinExistence type="predicted"/>
<evidence type="ECO:0000313" key="2">
    <source>
        <dbReference type="Proteomes" id="UP000322077"/>
    </source>
</evidence>
<dbReference type="InterPro" id="IPR047937">
    <property type="entry name" value="Eex_IncN-like"/>
</dbReference>
<dbReference type="EMBL" id="VTOU01000006">
    <property type="protein sequence ID" value="TZG24396.1"/>
    <property type="molecule type" value="Genomic_DNA"/>
</dbReference>
<gene>
    <name evidence="1" type="ORF">FYJ91_19550</name>
</gene>
<reference evidence="1 2" key="1">
    <citation type="submission" date="2019-08" db="EMBL/GenBank/DDBJ databases">
        <authorList>
            <person name="Wang G."/>
            <person name="Xu Z."/>
        </authorList>
    </citation>
    <scope>NUCLEOTIDE SEQUENCE [LARGE SCALE GENOMIC DNA]</scope>
    <source>
        <strain evidence="1 2">ZX</strain>
    </source>
</reference>
<comment type="caution">
    <text evidence="1">The sequence shown here is derived from an EMBL/GenBank/DDBJ whole genome shotgun (WGS) entry which is preliminary data.</text>
</comment>
<dbReference type="PROSITE" id="PS51257">
    <property type="entry name" value="PROKAR_LIPOPROTEIN"/>
    <property type="match status" value="1"/>
</dbReference>
<organism evidence="1 2">
    <name type="scientific">Sphingomonas montanisoli</name>
    <dbReference type="NCBI Taxonomy" id="2606412"/>
    <lineage>
        <taxon>Bacteria</taxon>
        <taxon>Pseudomonadati</taxon>
        <taxon>Pseudomonadota</taxon>
        <taxon>Alphaproteobacteria</taxon>
        <taxon>Sphingomonadales</taxon>
        <taxon>Sphingomonadaceae</taxon>
        <taxon>Sphingomonas</taxon>
    </lineage>
</organism>
<name>A0A5D9BYC2_9SPHN</name>
<dbReference type="AlphaFoldDB" id="A0A5D9BYC2"/>
<accession>A0A5D9BYC2</accession>
<keyword evidence="2" id="KW-1185">Reference proteome</keyword>